<evidence type="ECO:0000256" key="12">
    <source>
        <dbReference type="SAM" id="Phobius"/>
    </source>
</evidence>
<dbReference type="SMART" id="SM00042">
    <property type="entry name" value="CUB"/>
    <property type="match status" value="2"/>
</dbReference>
<dbReference type="Gene3D" id="4.10.400.10">
    <property type="entry name" value="Low-density Lipoprotein Receptor"/>
    <property type="match status" value="4"/>
</dbReference>
<keyword evidence="6" id="KW-0735">Signal-anchor</keyword>
<evidence type="ECO:0000256" key="7">
    <source>
        <dbReference type="ARBA" id="ARBA00022989"/>
    </source>
</evidence>
<dbReference type="PROSITE" id="PS50068">
    <property type="entry name" value="LDLRA_2"/>
    <property type="match status" value="4"/>
</dbReference>
<sequence>MDSLHSGEKFSPKQNHECEETFLPASDPKHLEKKPGRRKHLGIVVGLLVLAAGLGLLIGLLVWHFHFRSELRVRRVYVGALGIRELRFQPAFEDSSSSQFSNLALVVGQQLSQLYSKKSVLAQFFKGSTVQAFSEDDGGGSGVVAYYQSEFSVPVAQQEALDQAIDSLESSTESLKAGKGRTLGRRLGAGSVVSAVDSRMTRKSLVRTSSSLRASEAGTLQSPGFPDTPYPPNSYLEWRLRADPGHRVQLDFHTLILEDDCQQDFIKVYDSLAPIEQRALTEQCGYPHSSLSFLSSGSVMLLTLVTSDKKNFPGFRANYSQIPLTELNCGGTLTADRGFISSPYFPVSYPPSTTCTWTIEVSEEKFVKVNFNKFVVGKESAQCPNDYVEVNEQRLCGSTLRSKVITSHSNKMTVTFQSDSSYVDQGFMAEYEAFVPTNPCPGRFQCSNNLCLNNDLHCDGWNDCGDGSDEFNCTCGASQLRCRNGHCKPRFWQCNGIDDCGDNTDEENCGNCKPGEFPCRNGRCVSKTLKCDGQDNCWDGSDESKCDRSLVLQQCTDFTFRCRDGRCISKLNPECDGQMDCEDGSDENNCRCGLTPYRSSRIVGGQASQEGEWPWQVSLHIRGTGHVCGASVLSERWLLTAAHCVHDTSANKYSQADLWQAFLGLHTQGQTNEWTVRRNIKRIIRHQDYDPVTYDHDVALMELDSDVSLNQYIWPICLPSATYDFPAGQDAWITGWGAIREGGSAATVLQKAEVRIINSTVCNSLLSDEITDNMLCAGVLKGGRFRGTPVRQHRRAGLPGRCCELGRWLWAAEQTWRLHQNHQIPRLDSRTERSVAAGSASQRLRRRNHPHNLLW</sequence>
<dbReference type="Gene3D" id="2.60.120.290">
    <property type="entry name" value="Spermadhesin, CUB domain"/>
    <property type="match status" value="2"/>
</dbReference>
<dbReference type="GeneID" id="114858630"/>
<comment type="subcellular location">
    <subcellularLocation>
        <location evidence="1">Membrane</location>
        <topology evidence="1">Single-pass type II membrane protein</topology>
    </subcellularLocation>
</comment>
<dbReference type="Proteomes" id="UP000515150">
    <property type="component" value="Chromosome 7"/>
</dbReference>
<feature type="disulfide bond" evidence="10">
    <location>
        <begin position="494"/>
        <end position="509"/>
    </location>
</feature>
<dbReference type="InterPro" id="IPR009003">
    <property type="entry name" value="Peptidase_S1_PA"/>
</dbReference>
<evidence type="ECO:0000259" key="14">
    <source>
        <dbReference type="PROSITE" id="PS50024"/>
    </source>
</evidence>
<feature type="disulfide bond" evidence="10">
    <location>
        <begin position="446"/>
        <end position="464"/>
    </location>
</feature>
<dbReference type="FunFam" id="2.40.10.10:FF:000007">
    <property type="entry name" value="Transmembrane serine protease 7"/>
    <property type="match status" value="1"/>
</dbReference>
<dbReference type="InParanoid" id="A0A6P7N208"/>
<dbReference type="Pfam" id="PF01390">
    <property type="entry name" value="SEA"/>
    <property type="match status" value="1"/>
</dbReference>
<dbReference type="OrthoDB" id="6380398at2759"/>
<dbReference type="SUPFAM" id="SSF82671">
    <property type="entry name" value="SEA domain"/>
    <property type="match status" value="1"/>
</dbReference>
<feature type="compositionally biased region" description="Basic and acidic residues" evidence="11">
    <location>
        <begin position="1"/>
        <end position="19"/>
    </location>
</feature>
<evidence type="ECO:0000313" key="16">
    <source>
        <dbReference type="Proteomes" id="UP000515150"/>
    </source>
</evidence>
<dbReference type="SUPFAM" id="SSF50494">
    <property type="entry name" value="Trypsin-like serine proteases"/>
    <property type="match status" value="1"/>
</dbReference>
<feature type="region of interest" description="Disordered" evidence="11">
    <location>
        <begin position="1"/>
        <end position="34"/>
    </location>
</feature>
<dbReference type="InterPro" id="IPR018114">
    <property type="entry name" value="TRYPSIN_HIS"/>
</dbReference>
<organism evidence="16 17">
    <name type="scientific">Betta splendens</name>
    <name type="common">Siamese fighting fish</name>
    <dbReference type="NCBI Taxonomy" id="158456"/>
    <lineage>
        <taxon>Eukaryota</taxon>
        <taxon>Metazoa</taxon>
        <taxon>Chordata</taxon>
        <taxon>Craniata</taxon>
        <taxon>Vertebrata</taxon>
        <taxon>Euteleostomi</taxon>
        <taxon>Actinopterygii</taxon>
        <taxon>Neopterygii</taxon>
        <taxon>Teleostei</taxon>
        <taxon>Neoteleostei</taxon>
        <taxon>Acanthomorphata</taxon>
        <taxon>Anabantaria</taxon>
        <taxon>Anabantiformes</taxon>
        <taxon>Anabantoidei</taxon>
        <taxon>Osphronemidae</taxon>
        <taxon>Betta</taxon>
    </lineage>
</organism>
<evidence type="ECO:0000256" key="10">
    <source>
        <dbReference type="PROSITE-ProRule" id="PRU00124"/>
    </source>
</evidence>
<dbReference type="CTD" id="777629"/>
<feature type="disulfide bond" evidence="10">
    <location>
        <begin position="482"/>
        <end position="500"/>
    </location>
</feature>
<dbReference type="PROSITE" id="PS00134">
    <property type="entry name" value="TRYPSIN_HIS"/>
    <property type="match status" value="1"/>
</dbReference>
<feature type="disulfide bond" evidence="10">
    <location>
        <begin position="575"/>
        <end position="590"/>
    </location>
</feature>
<feature type="disulfide bond" evidence="10">
    <location>
        <begin position="531"/>
        <end position="546"/>
    </location>
</feature>
<feature type="disulfide bond" evidence="10">
    <location>
        <begin position="458"/>
        <end position="473"/>
    </location>
</feature>
<evidence type="ECO:0000259" key="15">
    <source>
        <dbReference type="PROSITE" id="PS50240"/>
    </source>
</evidence>
<feature type="disulfide bond" evidence="10">
    <location>
        <begin position="519"/>
        <end position="537"/>
    </location>
</feature>
<evidence type="ECO:0000256" key="11">
    <source>
        <dbReference type="SAM" id="MobiDB-lite"/>
    </source>
</evidence>
<dbReference type="PANTHER" id="PTHR24252">
    <property type="entry name" value="ACROSIN-RELATED"/>
    <property type="match status" value="1"/>
</dbReference>
<dbReference type="Pfam" id="PF00431">
    <property type="entry name" value="CUB"/>
    <property type="match status" value="2"/>
</dbReference>
<feature type="domain" description="CUB" evidence="13">
    <location>
        <begin position="329"/>
        <end position="434"/>
    </location>
</feature>
<feature type="compositionally biased region" description="Basic residues" evidence="11">
    <location>
        <begin position="843"/>
        <end position="855"/>
    </location>
</feature>
<dbReference type="SUPFAM" id="SSF57424">
    <property type="entry name" value="LDL receptor-like module"/>
    <property type="match status" value="3"/>
</dbReference>
<dbReference type="InterPro" id="IPR000859">
    <property type="entry name" value="CUB_dom"/>
</dbReference>
<dbReference type="AlphaFoldDB" id="A0A6P7N208"/>
<dbReference type="Pfam" id="PF00089">
    <property type="entry name" value="Trypsin"/>
    <property type="match status" value="1"/>
</dbReference>
<dbReference type="InterPro" id="IPR000082">
    <property type="entry name" value="SEA_dom"/>
</dbReference>
<accession>A0A6P7N208</accession>
<feature type="domain" description="Peptidase S1" evidence="15">
    <location>
        <begin position="602"/>
        <end position="855"/>
    </location>
</feature>
<dbReference type="InterPro" id="IPR043504">
    <property type="entry name" value="Peptidase_S1_PA_chymotrypsin"/>
</dbReference>
<dbReference type="PROSITE" id="PS01180">
    <property type="entry name" value="CUB"/>
    <property type="match status" value="2"/>
</dbReference>
<reference evidence="17" key="1">
    <citation type="submission" date="2025-08" db="UniProtKB">
        <authorList>
            <consortium name="RefSeq"/>
        </authorList>
    </citation>
    <scope>IDENTIFICATION</scope>
</reference>
<feature type="domain" description="CUB" evidence="13">
    <location>
        <begin position="208"/>
        <end position="322"/>
    </location>
</feature>
<keyword evidence="7 12" id="KW-1133">Transmembrane helix</keyword>
<evidence type="ECO:0000259" key="13">
    <source>
        <dbReference type="PROSITE" id="PS01180"/>
    </source>
</evidence>
<feature type="disulfide bond" evidence="10">
    <location>
        <begin position="475"/>
        <end position="487"/>
    </location>
</feature>
<name>A0A6P7N208_BETSP</name>
<evidence type="ECO:0000256" key="4">
    <source>
        <dbReference type="ARBA" id="ARBA00022801"/>
    </source>
</evidence>
<dbReference type="KEGG" id="bspl:114858630"/>
<keyword evidence="9 10" id="KW-1015">Disulfide bond</keyword>
<dbReference type="Gene3D" id="2.40.10.10">
    <property type="entry name" value="Trypsin-like serine proteases"/>
    <property type="match status" value="2"/>
</dbReference>
<evidence type="ECO:0000256" key="5">
    <source>
        <dbReference type="ARBA" id="ARBA00022825"/>
    </source>
</evidence>
<dbReference type="PROSITE" id="PS01209">
    <property type="entry name" value="LDLRA_1"/>
    <property type="match status" value="1"/>
</dbReference>
<dbReference type="InterPro" id="IPR002172">
    <property type="entry name" value="LDrepeatLR_classA_rpt"/>
</dbReference>
<gene>
    <name evidence="17" type="primary">st14b</name>
</gene>
<feature type="region of interest" description="Disordered" evidence="11">
    <location>
        <begin position="827"/>
        <end position="855"/>
    </location>
</feature>
<dbReference type="SUPFAM" id="SSF49854">
    <property type="entry name" value="Spermadhesin, CUB domain"/>
    <property type="match status" value="2"/>
</dbReference>
<dbReference type="InterPro" id="IPR023415">
    <property type="entry name" value="LDLR_class-A_CS"/>
</dbReference>
<dbReference type="GO" id="GO:0016020">
    <property type="term" value="C:membrane"/>
    <property type="evidence" value="ECO:0007669"/>
    <property type="project" value="UniProtKB-SubCell"/>
</dbReference>
<dbReference type="FunFam" id="2.60.120.290:FF:000005">
    <property type="entry name" value="Procollagen C-endopeptidase enhancer 1"/>
    <property type="match status" value="1"/>
</dbReference>
<evidence type="ECO:0000256" key="2">
    <source>
        <dbReference type="ARBA" id="ARBA00022670"/>
    </source>
</evidence>
<dbReference type="SMART" id="SM00192">
    <property type="entry name" value="LDLa"/>
    <property type="match status" value="4"/>
</dbReference>
<evidence type="ECO:0000256" key="3">
    <source>
        <dbReference type="ARBA" id="ARBA00022692"/>
    </source>
</evidence>
<keyword evidence="3 12" id="KW-0812">Transmembrane</keyword>
<protein>
    <submittedName>
        <fullName evidence="17">ST14 transmembrane serine protease matriptase b isoform X1</fullName>
    </submittedName>
</protein>
<keyword evidence="16" id="KW-1185">Reference proteome</keyword>
<keyword evidence="4" id="KW-0378">Hydrolase</keyword>
<evidence type="ECO:0000256" key="6">
    <source>
        <dbReference type="ARBA" id="ARBA00022968"/>
    </source>
</evidence>
<dbReference type="Gene3D" id="3.30.70.960">
    <property type="entry name" value="SEA domain"/>
    <property type="match status" value="1"/>
</dbReference>
<dbReference type="PANTHER" id="PTHR24252:SF17">
    <property type="entry name" value="SUPPRESSOR OF TUMORIGENICITY 14 PROTEIN HOMOLOG-RELATED"/>
    <property type="match status" value="1"/>
</dbReference>
<proteinExistence type="predicted"/>
<dbReference type="PROSITE" id="PS50240">
    <property type="entry name" value="TRYPSIN_DOM"/>
    <property type="match status" value="1"/>
</dbReference>
<evidence type="ECO:0000256" key="1">
    <source>
        <dbReference type="ARBA" id="ARBA00004606"/>
    </source>
</evidence>
<dbReference type="Pfam" id="PF00057">
    <property type="entry name" value="Ldl_recept_a"/>
    <property type="match status" value="4"/>
</dbReference>
<dbReference type="PROSITE" id="PS50024">
    <property type="entry name" value="SEA"/>
    <property type="match status" value="1"/>
</dbReference>
<dbReference type="InterPro" id="IPR001254">
    <property type="entry name" value="Trypsin_dom"/>
</dbReference>
<dbReference type="CDD" id="cd00041">
    <property type="entry name" value="CUB"/>
    <property type="match status" value="2"/>
</dbReference>
<dbReference type="SMART" id="SM00020">
    <property type="entry name" value="Tryp_SPc"/>
    <property type="match status" value="1"/>
</dbReference>
<dbReference type="RefSeq" id="XP_029011919.1">
    <property type="nucleotide sequence ID" value="XM_029156086.3"/>
</dbReference>
<keyword evidence="2 17" id="KW-0645">Protease</keyword>
<dbReference type="InterPro" id="IPR036364">
    <property type="entry name" value="SEA_dom_sf"/>
</dbReference>
<dbReference type="PRINTS" id="PR00261">
    <property type="entry name" value="LDLRECEPTOR"/>
</dbReference>
<keyword evidence="8 12" id="KW-0472">Membrane</keyword>
<comment type="caution">
    <text evidence="10">Lacks conserved residue(s) required for the propagation of feature annotation.</text>
</comment>
<dbReference type="InterPro" id="IPR036055">
    <property type="entry name" value="LDL_receptor-like_sf"/>
</dbReference>
<dbReference type="GO" id="GO:0006508">
    <property type="term" value="P:proteolysis"/>
    <property type="evidence" value="ECO:0007669"/>
    <property type="project" value="UniProtKB-KW"/>
</dbReference>
<feature type="disulfide bond" evidence="10">
    <location>
        <begin position="512"/>
        <end position="524"/>
    </location>
</feature>
<feature type="transmembrane region" description="Helical" evidence="12">
    <location>
        <begin position="41"/>
        <end position="65"/>
    </location>
</feature>
<keyword evidence="5" id="KW-0720">Serine protease</keyword>
<evidence type="ECO:0000313" key="17">
    <source>
        <dbReference type="RefSeq" id="XP_029011919.1"/>
    </source>
</evidence>
<evidence type="ECO:0000256" key="8">
    <source>
        <dbReference type="ARBA" id="ARBA00023136"/>
    </source>
</evidence>
<feature type="disulfide bond" evidence="10">
    <location>
        <begin position="555"/>
        <end position="567"/>
    </location>
</feature>
<evidence type="ECO:0000256" key="9">
    <source>
        <dbReference type="ARBA" id="ARBA00023157"/>
    </source>
</evidence>
<dbReference type="CDD" id="cd00190">
    <property type="entry name" value="Tryp_SPc"/>
    <property type="match status" value="1"/>
</dbReference>
<dbReference type="CDD" id="cd00112">
    <property type="entry name" value="LDLa"/>
    <property type="match status" value="4"/>
</dbReference>
<dbReference type="InterPro" id="IPR035914">
    <property type="entry name" value="Sperma_CUB_dom_sf"/>
</dbReference>
<feature type="domain" description="SEA" evidence="14">
    <location>
        <begin position="73"/>
        <end position="199"/>
    </location>
</feature>
<dbReference type="GO" id="GO:0004252">
    <property type="term" value="F:serine-type endopeptidase activity"/>
    <property type="evidence" value="ECO:0007669"/>
    <property type="project" value="InterPro"/>
</dbReference>